<accession>A0A426YC10</accession>
<dbReference type="AlphaFoldDB" id="A0A426YC10"/>
<evidence type="ECO:0000256" key="1">
    <source>
        <dbReference type="SAM" id="SignalP"/>
    </source>
</evidence>
<feature type="chain" id="PRO_5019396075" description="Secreted protein" evidence="1">
    <location>
        <begin position="24"/>
        <end position="123"/>
    </location>
</feature>
<proteinExistence type="predicted"/>
<sequence length="123" mass="13634">MIGSIRALSLVSTACVWLLPSRSREGRLVESPNPRFPGDLFPATRDSQRRKPRCRRRLPVCRSSLAAFQLTQACRCGCRRRDPAVAARPPPSGALFSPILSIVSVMTTPPRSFYFTSPSLFSL</sequence>
<evidence type="ECO:0000313" key="2">
    <source>
        <dbReference type="EMBL" id="RRT49292.1"/>
    </source>
</evidence>
<organism evidence="2 3">
    <name type="scientific">Ensete ventricosum</name>
    <name type="common">Abyssinian banana</name>
    <name type="synonym">Musa ensete</name>
    <dbReference type="NCBI Taxonomy" id="4639"/>
    <lineage>
        <taxon>Eukaryota</taxon>
        <taxon>Viridiplantae</taxon>
        <taxon>Streptophyta</taxon>
        <taxon>Embryophyta</taxon>
        <taxon>Tracheophyta</taxon>
        <taxon>Spermatophyta</taxon>
        <taxon>Magnoliopsida</taxon>
        <taxon>Liliopsida</taxon>
        <taxon>Zingiberales</taxon>
        <taxon>Musaceae</taxon>
        <taxon>Ensete</taxon>
    </lineage>
</organism>
<reference evidence="2 3" key="1">
    <citation type="journal article" date="2014" name="Agronomy (Basel)">
        <title>A Draft Genome Sequence for Ensete ventricosum, the Drought-Tolerant Tree Against Hunger.</title>
        <authorList>
            <person name="Harrison J."/>
            <person name="Moore K.A."/>
            <person name="Paszkiewicz K."/>
            <person name="Jones T."/>
            <person name="Grant M."/>
            <person name="Ambacheew D."/>
            <person name="Muzemil S."/>
            <person name="Studholme D.J."/>
        </authorList>
    </citation>
    <scope>NUCLEOTIDE SEQUENCE [LARGE SCALE GENOMIC DNA]</scope>
</reference>
<dbReference type="EMBL" id="AMZH03013428">
    <property type="protein sequence ID" value="RRT49292.1"/>
    <property type="molecule type" value="Genomic_DNA"/>
</dbReference>
<comment type="caution">
    <text evidence="2">The sequence shown here is derived from an EMBL/GenBank/DDBJ whole genome shotgun (WGS) entry which is preliminary data.</text>
</comment>
<gene>
    <name evidence="2" type="ORF">B296_00052514</name>
</gene>
<feature type="signal peptide" evidence="1">
    <location>
        <begin position="1"/>
        <end position="23"/>
    </location>
</feature>
<evidence type="ECO:0000313" key="3">
    <source>
        <dbReference type="Proteomes" id="UP000287651"/>
    </source>
</evidence>
<name>A0A426YC10_ENSVE</name>
<evidence type="ECO:0008006" key="4">
    <source>
        <dbReference type="Google" id="ProtNLM"/>
    </source>
</evidence>
<dbReference type="Proteomes" id="UP000287651">
    <property type="component" value="Unassembled WGS sequence"/>
</dbReference>
<protein>
    <recommendedName>
        <fullName evidence="4">Secreted protein</fullName>
    </recommendedName>
</protein>
<keyword evidence="1" id="KW-0732">Signal</keyword>